<comment type="caution">
    <text evidence="2">The sequence shown here is derived from an EMBL/GenBank/DDBJ whole genome shotgun (WGS) entry which is preliminary data.</text>
</comment>
<evidence type="ECO:0000313" key="3">
    <source>
        <dbReference type="Proteomes" id="UP000419743"/>
    </source>
</evidence>
<organism evidence="2 3">
    <name type="scientific">Occultella aeris</name>
    <dbReference type="NCBI Taxonomy" id="2761496"/>
    <lineage>
        <taxon>Bacteria</taxon>
        <taxon>Bacillati</taxon>
        <taxon>Actinomycetota</taxon>
        <taxon>Actinomycetes</taxon>
        <taxon>Micrococcales</taxon>
        <taxon>Ruaniaceae</taxon>
        <taxon>Occultella</taxon>
    </lineage>
</organism>
<dbReference type="SUPFAM" id="SSF52402">
    <property type="entry name" value="Adenine nucleotide alpha hydrolases-like"/>
    <property type="match status" value="1"/>
</dbReference>
<protein>
    <submittedName>
        <fullName evidence="2">Universal stress protein family protein</fullName>
    </submittedName>
</protein>
<gene>
    <name evidence="2" type="ORF">HALOF300_00685</name>
</gene>
<dbReference type="InterPro" id="IPR006016">
    <property type="entry name" value="UspA"/>
</dbReference>
<dbReference type="Gene3D" id="3.40.50.12370">
    <property type="match status" value="1"/>
</dbReference>
<name>A0A7M4DEZ4_9MICO</name>
<dbReference type="EMBL" id="CACRYJ010000011">
    <property type="protein sequence ID" value="VZO35487.1"/>
    <property type="molecule type" value="Genomic_DNA"/>
</dbReference>
<evidence type="ECO:0000259" key="1">
    <source>
        <dbReference type="Pfam" id="PF00582"/>
    </source>
</evidence>
<keyword evidence="3" id="KW-1185">Reference proteome</keyword>
<dbReference type="RefSeq" id="WP_156739280.1">
    <property type="nucleotide sequence ID" value="NZ_CACRYJ010000011.1"/>
</dbReference>
<dbReference type="CDD" id="cd00293">
    <property type="entry name" value="USP-like"/>
    <property type="match status" value="1"/>
</dbReference>
<dbReference type="Pfam" id="PF00582">
    <property type="entry name" value="Usp"/>
    <property type="match status" value="1"/>
</dbReference>
<dbReference type="Proteomes" id="UP000419743">
    <property type="component" value="Unassembled WGS sequence"/>
</dbReference>
<dbReference type="AlphaFoldDB" id="A0A7M4DEZ4"/>
<accession>A0A7M4DEZ4</accession>
<reference evidence="2 3" key="1">
    <citation type="submission" date="2019-11" db="EMBL/GenBank/DDBJ databases">
        <authorList>
            <person name="Criscuolo A."/>
        </authorList>
    </citation>
    <scope>NUCLEOTIDE SEQUENCE [LARGE SCALE GENOMIC DNA]</scope>
    <source>
        <strain evidence="2">CIP111667</strain>
    </source>
</reference>
<feature type="domain" description="UspA" evidence="1">
    <location>
        <begin position="17"/>
        <end position="166"/>
    </location>
</feature>
<sequence length="176" mass="18560">MSASRPWPGPAPESPLVLGVEPDQDRHLVVRAARIAARMGTGIVCTWVDTTHVRAAESAVGIDGTIPTAPLDPDSVDEGTDAAELAGILVARLAEVLDPLHVAWCFSYRVGEATRGLTAEARERDAAMIVVGARRPGFGGWMNEMIGGSVAGRLAHTQAVPVLVLPTKHEGELMAR</sequence>
<evidence type="ECO:0000313" key="2">
    <source>
        <dbReference type="EMBL" id="VZO35487.1"/>
    </source>
</evidence>
<proteinExistence type="predicted"/>